<organism evidence="11 12">
    <name type="scientific">Paracoccus rhizosphaerae</name>
    <dbReference type="NCBI Taxonomy" id="1133347"/>
    <lineage>
        <taxon>Bacteria</taxon>
        <taxon>Pseudomonadati</taxon>
        <taxon>Pseudomonadota</taxon>
        <taxon>Alphaproteobacteria</taxon>
        <taxon>Rhodobacterales</taxon>
        <taxon>Paracoccaceae</taxon>
        <taxon>Paracoccus</taxon>
    </lineage>
</organism>
<feature type="domain" description="PpiC" evidence="10">
    <location>
        <begin position="130"/>
        <end position="219"/>
    </location>
</feature>
<dbReference type="PANTHER" id="PTHR47245:SF2">
    <property type="entry name" value="PEPTIDYL-PROLYL CIS-TRANS ISOMERASE HP_0175-RELATED"/>
    <property type="match status" value="1"/>
</dbReference>
<name>A0ABV6CIZ0_9RHOB</name>
<protein>
    <recommendedName>
        <fullName evidence="4">Parvulin-like PPIase</fullName>
        <ecNumber evidence="3">5.2.1.8</ecNumber>
    </recommendedName>
    <alternativeName>
        <fullName evidence="6">Peptidyl-prolyl cis-trans isomerase plp</fullName>
    </alternativeName>
    <alternativeName>
        <fullName evidence="7">Rotamase plp</fullName>
    </alternativeName>
</protein>
<dbReference type="SUPFAM" id="SSF54534">
    <property type="entry name" value="FKBP-like"/>
    <property type="match status" value="1"/>
</dbReference>
<evidence type="ECO:0000256" key="2">
    <source>
        <dbReference type="ARBA" id="ARBA00007656"/>
    </source>
</evidence>
<comment type="similarity">
    <text evidence="2">Belongs to the PpiC/parvulin rotamase family.</text>
</comment>
<dbReference type="InterPro" id="IPR000297">
    <property type="entry name" value="PPIase_PpiC"/>
</dbReference>
<evidence type="ECO:0000256" key="9">
    <source>
        <dbReference type="SAM" id="SignalP"/>
    </source>
</evidence>
<comment type="catalytic activity">
    <reaction evidence="1">
        <text>[protein]-peptidylproline (omega=180) = [protein]-peptidylproline (omega=0)</text>
        <dbReference type="Rhea" id="RHEA:16237"/>
        <dbReference type="Rhea" id="RHEA-COMP:10747"/>
        <dbReference type="Rhea" id="RHEA-COMP:10748"/>
        <dbReference type="ChEBI" id="CHEBI:83833"/>
        <dbReference type="ChEBI" id="CHEBI:83834"/>
        <dbReference type="EC" id="5.2.1.8"/>
    </reaction>
</comment>
<reference evidence="11 12" key="1">
    <citation type="submission" date="2024-09" db="EMBL/GenBank/DDBJ databases">
        <authorList>
            <person name="Sun Q."/>
            <person name="Mori K."/>
        </authorList>
    </citation>
    <scope>NUCLEOTIDE SEQUENCE [LARGE SCALE GENOMIC DNA]</scope>
    <source>
        <strain evidence="11 12">CCM 7904</strain>
    </source>
</reference>
<dbReference type="PANTHER" id="PTHR47245">
    <property type="entry name" value="PEPTIDYLPROLYL ISOMERASE"/>
    <property type="match status" value="1"/>
</dbReference>
<dbReference type="InterPro" id="IPR027304">
    <property type="entry name" value="Trigger_fact/SurA_dom_sf"/>
</dbReference>
<dbReference type="EMBL" id="JBHLWQ010000055">
    <property type="protein sequence ID" value="MFC0199775.1"/>
    <property type="molecule type" value="Genomic_DNA"/>
</dbReference>
<proteinExistence type="inferred from homology"/>
<evidence type="ECO:0000256" key="3">
    <source>
        <dbReference type="ARBA" id="ARBA00013194"/>
    </source>
</evidence>
<dbReference type="InterPro" id="IPR046357">
    <property type="entry name" value="PPIase_dom_sf"/>
</dbReference>
<sequence length="277" mass="30057">MTRPILLAAMIAVPMLSAPALAQDADTVVATVGDEQITLGQMIVMKQSIQDPNMANLPDQALWDMMLDQLIRQTAVAQSAEEDAGVRAQLELQRRNTLASAAVTQIAEADPTEEELKATYDRLFAQADAVREYNAAHILVETEEEAKEIKAQLDDGGDFGALAEQHSTGPSGPNQGDLGWFSADQMVAPFADAVAAMEPGSVSDPVQTEFGWHVIKLNETRLREAPPLEEVRDQISQMVLREKVEAEIQRLVEAADVEKTEGVDPAALNNTDLLEAN</sequence>
<evidence type="ECO:0000259" key="10">
    <source>
        <dbReference type="PROSITE" id="PS50198"/>
    </source>
</evidence>
<evidence type="ECO:0000256" key="6">
    <source>
        <dbReference type="ARBA" id="ARBA00030642"/>
    </source>
</evidence>
<evidence type="ECO:0000313" key="11">
    <source>
        <dbReference type="EMBL" id="MFC0199775.1"/>
    </source>
</evidence>
<dbReference type="EC" id="5.2.1.8" evidence="3"/>
<accession>A0ABV6CIZ0</accession>
<dbReference type="RefSeq" id="WP_265505325.1">
    <property type="nucleotide sequence ID" value="NZ_JAOTBE010000001.1"/>
</dbReference>
<dbReference type="SUPFAM" id="SSF109998">
    <property type="entry name" value="Triger factor/SurA peptide-binding domain-like"/>
    <property type="match status" value="1"/>
</dbReference>
<evidence type="ECO:0000256" key="5">
    <source>
        <dbReference type="ARBA" id="ARBA00023110"/>
    </source>
</evidence>
<comment type="caution">
    <text evidence="11">The sequence shown here is derived from an EMBL/GenBank/DDBJ whole genome shotgun (WGS) entry which is preliminary data.</text>
</comment>
<gene>
    <name evidence="11" type="ORF">ACFFIZ_05460</name>
</gene>
<evidence type="ECO:0000256" key="1">
    <source>
        <dbReference type="ARBA" id="ARBA00000971"/>
    </source>
</evidence>
<dbReference type="Pfam" id="PF00639">
    <property type="entry name" value="Rotamase"/>
    <property type="match status" value="1"/>
</dbReference>
<dbReference type="Gene3D" id="3.10.50.40">
    <property type="match status" value="1"/>
</dbReference>
<dbReference type="PROSITE" id="PS50198">
    <property type="entry name" value="PPIC_PPIASE_2"/>
    <property type="match status" value="1"/>
</dbReference>
<keyword evidence="8 11" id="KW-0413">Isomerase</keyword>
<dbReference type="InterPro" id="IPR050245">
    <property type="entry name" value="PrsA_foldase"/>
</dbReference>
<evidence type="ECO:0000313" key="12">
    <source>
        <dbReference type="Proteomes" id="UP001589795"/>
    </source>
</evidence>
<evidence type="ECO:0000256" key="8">
    <source>
        <dbReference type="PROSITE-ProRule" id="PRU00278"/>
    </source>
</evidence>
<keyword evidence="5 8" id="KW-0697">Rotamase</keyword>
<dbReference type="Proteomes" id="UP001589795">
    <property type="component" value="Unassembled WGS sequence"/>
</dbReference>
<keyword evidence="9" id="KW-0732">Signal</keyword>
<keyword evidence="12" id="KW-1185">Reference proteome</keyword>
<feature type="signal peptide" evidence="9">
    <location>
        <begin position="1"/>
        <end position="22"/>
    </location>
</feature>
<evidence type="ECO:0000256" key="4">
    <source>
        <dbReference type="ARBA" id="ARBA00018370"/>
    </source>
</evidence>
<evidence type="ECO:0000256" key="7">
    <source>
        <dbReference type="ARBA" id="ARBA00031484"/>
    </source>
</evidence>
<dbReference type="GO" id="GO:0003755">
    <property type="term" value="F:peptidyl-prolyl cis-trans isomerase activity"/>
    <property type="evidence" value="ECO:0007669"/>
    <property type="project" value="UniProtKB-EC"/>
</dbReference>
<feature type="chain" id="PRO_5046515794" description="Parvulin-like PPIase" evidence="9">
    <location>
        <begin position="23"/>
        <end position="277"/>
    </location>
</feature>